<evidence type="ECO:0000313" key="3">
    <source>
        <dbReference type="Proteomes" id="UP000824087"/>
    </source>
</evidence>
<sequence>MIKRLDVKKVGLGLFLGVSLCISGCGSKGDEAKISQSNASENTQEVDDQVSQKSQEDTLTPQEQQQLLSGETNIQTESDVATYYESVKNTLQEYINKENAQKALQAGEDVLKKGAKFLVGTEPIGGYYISDLSEETKERFINTFDTIDSMVEQKFPNYKERVSNATSQLIDKGKEKANEFKDYARRKLEENLTEEQLQSLDDAVEKGKTTYSEAKDYVTEKGSQFSDWLKEKKDDVKQKIIEW</sequence>
<feature type="region of interest" description="Disordered" evidence="1">
    <location>
        <begin position="32"/>
        <end position="71"/>
    </location>
</feature>
<protein>
    <submittedName>
        <fullName evidence="2">Uncharacterized protein</fullName>
    </submittedName>
</protein>
<proteinExistence type="predicted"/>
<comment type="caution">
    <text evidence="2">The sequence shown here is derived from an EMBL/GenBank/DDBJ whole genome shotgun (WGS) entry which is preliminary data.</text>
</comment>
<reference evidence="2" key="2">
    <citation type="journal article" date="2021" name="PeerJ">
        <title>Extensive microbial diversity within the chicken gut microbiome revealed by metagenomics and culture.</title>
        <authorList>
            <person name="Gilroy R."/>
            <person name="Ravi A."/>
            <person name="Getino M."/>
            <person name="Pursley I."/>
            <person name="Horton D.L."/>
            <person name="Alikhan N.F."/>
            <person name="Baker D."/>
            <person name="Gharbi K."/>
            <person name="Hall N."/>
            <person name="Watson M."/>
            <person name="Adriaenssens E.M."/>
            <person name="Foster-Nyarko E."/>
            <person name="Jarju S."/>
            <person name="Secka A."/>
            <person name="Antonio M."/>
            <person name="Oren A."/>
            <person name="Chaudhuri R.R."/>
            <person name="La Ragione R."/>
            <person name="Hildebrand F."/>
            <person name="Pallen M.J."/>
        </authorList>
    </citation>
    <scope>NUCLEOTIDE SEQUENCE</scope>
    <source>
        <strain evidence="2">CHK197-8231</strain>
    </source>
</reference>
<accession>A0A9D1HU29</accession>
<reference evidence="2" key="1">
    <citation type="submission" date="2020-10" db="EMBL/GenBank/DDBJ databases">
        <authorList>
            <person name="Gilroy R."/>
        </authorList>
    </citation>
    <scope>NUCLEOTIDE SEQUENCE</scope>
    <source>
        <strain evidence="2">CHK197-8231</strain>
    </source>
</reference>
<dbReference type="EMBL" id="DVML01000022">
    <property type="protein sequence ID" value="HIU22681.1"/>
    <property type="molecule type" value="Genomic_DNA"/>
</dbReference>
<evidence type="ECO:0000256" key="1">
    <source>
        <dbReference type="SAM" id="MobiDB-lite"/>
    </source>
</evidence>
<organism evidence="2 3">
    <name type="scientific">Candidatus Fimihabitans intestinipullorum</name>
    <dbReference type="NCBI Taxonomy" id="2840820"/>
    <lineage>
        <taxon>Bacteria</taxon>
        <taxon>Bacillati</taxon>
        <taxon>Mycoplasmatota</taxon>
        <taxon>Mycoplasmatota incertae sedis</taxon>
        <taxon>Candidatus Fimihabitans</taxon>
    </lineage>
</organism>
<gene>
    <name evidence="2" type="ORF">IAD49_03770</name>
</gene>
<name>A0A9D1HU29_9BACT</name>
<feature type="compositionally biased region" description="Polar residues" evidence="1">
    <location>
        <begin position="34"/>
        <end position="71"/>
    </location>
</feature>
<dbReference type="Proteomes" id="UP000824087">
    <property type="component" value="Unassembled WGS sequence"/>
</dbReference>
<dbReference type="SUPFAM" id="SSF58113">
    <property type="entry name" value="Apolipoprotein A-I"/>
    <property type="match status" value="1"/>
</dbReference>
<evidence type="ECO:0000313" key="2">
    <source>
        <dbReference type="EMBL" id="HIU22681.1"/>
    </source>
</evidence>
<dbReference type="AlphaFoldDB" id="A0A9D1HU29"/>